<dbReference type="GO" id="GO:0060904">
    <property type="term" value="P:regulation of protein folding in endoplasmic reticulum"/>
    <property type="evidence" value="ECO:0007669"/>
    <property type="project" value="EnsemblFungi"/>
</dbReference>
<dbReference type="PANTHER" id="PTHR12645:SF1">
    <property type="entry name" value="FAD-LINKED SULFHYDRYL OXIDASE ERV2"/>
    <property type="match status" value="1"/>
</dbReference>
<dbReference type="GO" id="GO:0005739">
    <property type="term" value="C:mitochondrion"/>
    <property type="evidence" value="ECO:0007669"/>
    <property type="project" value="TreeGrafter"/>
</dbReference>
<evidence type="ECO:0000256" key="4">
    <source>
        <dbReference type="ARBA" id="ARBA00023002"/>
    </source>
</evidence>
<dbReference type="InParanoid" id="I2H8N7"/>
<dbReference type="STRING" id="1071380.I2H8N7"/>
<dbReference type="HOGENOM" id="CLU_070631_2_2_1"/>
<dbReference type="EMBL" id="HE806324">
    <property type="protein sequence ID" value="CCH62739.1"/>
    <property type="molecule type" value="Genomic_DNA"/>
</dbReference>
<feature type="transmembrane region" description="Helical" evidence="6">
    <location>
        <begin position="7"/>
        <end position="26"/>
    </location>
</feature>
<keyword evidence="6" id="KW-0472">Membrane</keyword>
<keyword evidence="10" id="KW-1185">Reference proteome</keyword>
<dbReference type="SUPFAM" id="SSF69000">
    <property type="entry name" value="FAD-dependent thiol oxidase"/>
    <property type="match status" value="1"/>
</dbReference>
<dbReference type="InterPro" id="IPR039799">
    <property type="entry name" value="ALR/ERV"/>
</dbReference>
<dbReference type="AlphaFoldDB" id="I2H8N7"/>
<dbReference type="OMA" id="PEYDCST"/>
<dbReference type="InterPro" id="IPR036774">
    <property type="entry name" value="ERV/ALR_sulphydryl_oxid_sf"/>
</dbReference>
<dbReference type="KEGG" id="tbl:TBLA_0I00800"/>
<evidence type="ECO:0000256" key="7">
    <source>
        <dbReference type="SAM" id="MobiDB-lite"/>
    </source>
</evidence>
<dbReference type="GO" id="GO:0050660">
    <property type="term" value="F:flavin adenine dinucleotide binding"/>
    <property type="evidence" value="ECO:0007669"/>
    <property type="project" value="TreeGrafter"/>
</dbReference>
<dbReference type="FunFam" id="1.20.120.310:FF:000002">
    <property type="entry name" value="Sulfhydryl oxidase"/>
    <property type="match status" value="1"/>
</dbReference>
<sequence length="203" mass="23267">MLVKKTHLIRSLVLGSIIILFVYFSSQTESVISLTKEDVKDVGLGVEVSVPEVKQVVEEQAPVETKLYDTIMPMMPDLETKQELGRVSWKYFHTVLARFPERPTMEQRDKLKEFITLYAELYPCGECSYHFVKLISKYPVQTSSRIAASMWGCHVHNMVNEYLKKDEYDCSTILEDYDCGCGSDEGTRESQMSIENEDRQLGG</sequence>
<keyword evidence="3 6" id="KW-0274">FAD</keyword>
<name>I2H8N7_HENB6</name>
<reference evidence="9 10" key="1">
    <citation type="journal article" date="2011" name="Proc. Natl. Acad. Sci. U.S.A.">
        <title>Evolutionary erosion of yeast sex chromosomes by mating-type switching accidents.</title>
        <authorList>
            <person name="Gordon J.L."/>
            <person name="Armisen D."/>
            <person name="Proux-Wera E."/>
            <person name="Oheigeartaigh S.S."/>
            <person name="Byrne K.P."/>
            <person name="Wolfe K.H."/>
        </authorList>
    </citation>
    <scope>NUCLEOTIDE SEQUENCE [LARGE SCALE GENOMIC DNA]</scope>
    <source>
        <strain evidence="10">ATCC 34711 / CBS 6284 / DSM 70876 / NBRC 10599 / NRRL Y-10934 / UCD 77-7</strain>
    </source>
</reference>
<evidence type="ECO:0000256" key="1">
    <source>
        <dbReference type="ARBA" id="ARBA00001974"/>
    </source>
</evidence>
<keyword evidence="5" id="KW-1015">Disulfide bond</keyword>
<evidence type="ECO:0000256" key="2">
    <source>
        <dbReference type="ARBA" id="ARBA00022630"/>
    </source>
</evidence>
<evidence type="ECO:0000313" key="10">
    <source>
        <dbReference type="Proteomes" id="UP000002866"/>
    </source>
</evidence>
<keyword evidence="6" id="KW-0812">Transmembrane</keyword>
<keyword evidence="6" id="KW-1133">Transmembrane helix</keyword>
<dbReference type="PROSITE" id="PS51324">
    <property type="entry name" value="ERV_ALR"/>
    <property type="match status" value="1"/>
</dbReference>
<dbReference type="PANTHER" id="PTHR12645">
    <property type="entry name" value="ALR/ERV"/>
    <property type="match status" value="1"/>
</dbReference>
<keyword evidence="2 6" id="KW-0285">Flavoprotein</keyword>
<dbReference type="InterPro" id="IPR017905">
    <property type="entry name" value="ERV/ALR_sulphydryl_oxidase"/>
</dbReference>
<gene>
    <name evidence="9" type="primary">TBLA0I00800</name>
    <name evidence="9" type="ORF">TBLA_0I00800</name>
</gene>
<feature type="region of interest" description="Disordered" evidence="7">
    <location>
        <begin position="184"/>
        <end position="203"/>
    </location>
</feature>
<comment type="cofactor">
    <cofactor evidence="1 6">
        <name>FAD</name>
        <dbReference type="ChEBI" id="CHEBI:57692"/>
    </cofactor>
</comment>
<dbReference type="Gene3D" id="1.20.120.310">
    <property type="entry name" value="ERV/ALR sulfhydryl oxidase domain"/>
    <property type="match status" value="1"/>
</dbReference>
<dbReference type="RefSeq" id="XP_004182258.1">
    <property type="nucleotide sequence ID" value="XM_004182210.1"/>
</dbReference>
<keyword evidence="4 6" id="KW-0560">Oxidoreductase</keyword>
<dbReference type="Pfam" id="PF04777">
    <property type="entry name" value="Evr1_Alr"/>
    <property type="match status" value="1"/>
</dbReference>
<dbReference type="GeneID" id="14497917"/>
<evidence type="ECO:0000256" key="6">
    <source>
        <dbReference type="RuleBase" id="RU371123"/>
    </source>
</evidence>
<dbReference type="GO" id="GO:0016971">
    <property type="term" value="F:flavin-dependent sulfhydryl oxidase activity"/>
    <property type="evidence" value="ECO:0007669"/>
    <property type="project" value="EnsemblFungi"/>
</dbReference>
<comment type="catalytic activity">
    <reaction evidence="6">
        <text>2 R'C(R)SH + O2 = R'C(R)S-S(R)CR' + H2O2</text>
        <dbReference type="Rhea" id="RHEA:17357"/>
        <dbReference type="ChEBI" id="CHEBI:15379"/>
        <dbReference type="ChEBI" id="CHEBI:16240"/>
        <dbReference type="ChEBI" id="CHEBI:16520"/>
        <dbReference type="ChEBI" id="CHEBI:17412"/>
        <dbReference type="EC" id="1.8.3.2"/>
    </reaction>
</comment>
<organism evidence="9 10">
    <name type="scientific">Henningerozyma blattae (strain ATCC 34711 / CBS 6284 / DSM 70876 / NBRC 10599 / NRRL Y-10934 / UCD 77-7)</name>
    <name type="common">Yeast</name>
    <name type="synonym">Tetrapisispora blattae</name>
    <dbReference type="NCBI Taxonomy" id="1071380"/>
    <lineage>
        <taxon>Eukaryota</taxon>
        <taxon>Fungi</taxon>
        <taxon>Dikarya</taxon>
        <taxon>Ascomycota</taxon>
        <taxon>Saccharomycotina</taxon>
        <taxon>Saccharomycetes</taxon>
        <taxon>Saccharomycetales</taxon>
        <taxon>Saccharomycetaceae</taxon>
        <taxon>Henningerozyma</taxon>
    </lineage>
</organism>
<evidence type="ECO:0000256" key="5">
    <source>
        <dbReference type="ARBA" id="ARBA00023157"/>
    </source>
</evidence>
<protein>
    <recommendedName>
        <fullName evidence="6">Sulfhydryl oxidase</fullName>
        <ecNumber evidence="6">1.8.3.2</ecNumber>
    </recommendedName>
</protein>
<dbReference type="FunCoup" id="I2H8N7">
    <property type="interactions" value="27"/>
</dbReference>
<dbReference type="OrthoDB" id="59470at2759"/>
<evidence type="ECO:0000259" key="8">
    <source>
        <dbReference type="PROSITE" id="PS51324"/>
    </source>
</evidence>
<evidence type="ECO:0000256" key="3">
    <source>
        <dbReference type="ARBA" id="ARBA00022827"/>
    </source>
</evidence>
<accession>I2H8N7</accession>
<dbReference type="Proteomes" id="UP000002866">
    <property type="component" value="Chromosome 9"/>
</dbReference>
<evidence type="ECO:0000313" key="9">
    <source>
        <dbReference type="EMBL" id="CCH62739.1"/>
    </source>
</evidence>
<dbReference type="eggNOG" id="KOG3355">
    <property type="taxonomic scope" value="Eukaryota"/>
</dbReference>
<dbReference type="EC" id="1.8.3.2" evidence="6"/>
<dbReference type="GO" id="GO:0005789">
    <property type="term" value="C:endoplasmic reticulum membrane"/>
    <property type="evidence" value="ECO:0007669"/>
    <property type="project" value="EnsemblFungi"/>
</dbReference>
<proteinExistence type="predicted"/>
<feature type="domain" description="ERV/ALR sulfhydryl oxidase" evidence="8">
    <location>
        <begin position="76"/>
        <end position="177"/>
    </location>
</feature>